<gene>
    <name evidence="9" type="primary">AUGUSTUS-3.0.2_09437</name>
    <name evidence="9" type="ORF">TcasGA2_TC009437</name>
</gene>
<dbReference type="GO" id="GO:0005524">
    <property type="term" value="F:ATP binding"/>
    <property type="evidence" value="ECO:0007669"/>
    <property type="project" value="UniProtKB-KW"/>
</dbReference>
<dbReference type="InterPro" id="IPR014001">
    <property type="entry name" value="Helicase_ATP-bd"/>
</dbReference>
<keyword evidence="4" id="KW-0067">ATP-binding</keyword>
<dbReference type="Gene3D" id="3.40.50.300">
    <property type="entry name" value="P-loop containing nucleotide triphosphate hydrolases"/>
    <property type="match status" value="2"/>
</dbReference>
<dbReference type="PANTHER" id="PTHR18934">
    <property type="entry name" value="ATP-DEPENDENT RNA HELICASE"/>
    <property type="match status" value="1"/>
</dbReference>
<dbReference type="InterPro" id="IPR001650">
    <property type="entry name" value="Helicase_C-like"/>
</dbReference>
<comment type="similarity">
    <text evidence="6">Belongs to the DExH box helicase family.</text>
</comment>
<keyword evidence="2" id="KW-0378">Hydrolase</keyword>
<dbReference type="SMART" id="SM00490">
    <property type="entry name" value="HELICc"/>
    <property type="match status" value="1"/>
</dbReference>
<evidence type="ECO:0000259" key="8">
    <source>
        <dbReference type="PROSITE" id="PS51194"/>
    </source>
</evidence>
<feature type="domain" description="Helicase C-terminal" evidence="8">
    <location>
        <begin position="541"/>
        <end position="723"/>
    </location>
</feature>
<keyword evidence="3" id="KW-0347">Helicase</keyword>
<dbReference type="SMART" id="SM00487">
    <property type="entry name" value="DEXDc"/>
    <property type="match status" value="1"/>
</dbReference>
<dbReference type="Proteomes" id="UP000007266">
    <property type="component" value="Linkage group 7"/>
</dbReference>
<dbReference type="CDD" id="cd18791">
    <property type="entry name" value="SF2_C_RHA"/>
    <property type="match status" value="1"/>
</dbReference>
<dbReference type="FunFam" id="3.40.50.300:FF:000526">
    <property type="entry name" value="DExH-box ATP-dependent RNA helicase DExH3"/>
    <property type="match status" value="1"/>
</dbReference>
<dbReference type="CDD" id="cd17917">
    <property type="entry name" value="DEXHc_RHA-like"/>
    <property type="match status" value="1"/>
</dbReference>
<dbReference type="Pfam" id="PF00271">
    <property type="entry name" value="Helicase_C"/>
    <property type="match status" value="1"/>
</dbReference>
<dbReference type="SUPFAM" id="SSF52540">
    <property type="entry name" value="P-loop containing nucleoside triphosphate hydrolases"/>
    <property type="match status" value="1"/>
</dbReference>
<dbReference type="FunFam" id="1.20.120.1080:FF:000116">
    <property type="entry name" value="ATP-dependent RNA helicase"/>
    <property type="match status" value="1"/>
</dbReference>
<evidence type="ECO:0000256" key="3">
    <source>
        <dbReference type="ARBA" id="ARBA00022806"/>
    </source>
</evidence>
<dbReference type="Pfam" id="PF21010">
    <property type="entry name" value="HA2_C"/>
    <property type="match status" value="1"/>
</dbReference>
<dbReference type="Pfam" id="PF04408">
    <property type="entry name" value="WHD_HA2"/>
    <property type="match status" value="1"/>
</dbReference>
<dbReference type="eggNOG" id="KOG0920">
    <property type="taxonomic scope" value="Eukaryota"/>
</dbReference>
<evidence type="ECO:0000313" key="10">
    <source>
        <dbReference type="Proteomes" id="UP000007266"/>
    </source>
</evidence>
<dbReference type="GO" id="GO:0005737">
    <property type="term" value="C:cytoplasm"/>
    <property type="evidence" value="ECO:0000318"/>
    <property type="project" value="GO_Central"/>
</dbReference>
<dbReference type="Pfam" id="PF00270">
    <property type="entry name" value="DEAD"/>
    <property type="match status" value="1"/>
</dbReference>
<dbReference type="InterPro" id="IPR048333">
    <property type="entry name" value="HA2_WH"/>
</dbReference>
<feature type="domain" description="Helicase ATP-binding" evidence="7">
    <location>
        <begin position="334"/>
        <end position="504"/>
    </location>
</feature>
<dbReference type="CDD" id="cd00048">
    <property type="entry name" value="DSRM_SF"/>
    <property type="match status" value="1"/>
</dbReference>
<dbReference type="STRING" id="7070.D6WR01"/>
<proteinExistence type="inferred from homology"/>
<dbReference type="FunFam" id="3.40.50.300:FF:001528">
    <property type="entry name" value="ATP-dependent RNA helicase YTHDC2"/>
    <property type="match status" value="1"/>
</dbReference>
<dbReference type="SMART" id="SM00847">
    <property type="entry name" value="HA2"/>
    <property type="match status" value="1"/>
</dbReference>
<evidence type="ECO:0000313" key="9">
    <source>
        <dbReference type="EMBL" id="EFA06533.2"/>
    </source>
</evidence>
<evidence type="ECO:0000259" key="7">
    <source>
        <dbReference type="PROSITE" id="PS51192"/>
    </source>
</evidence>
<keyword evidence="10" id="KW-1185">Reference proteome</keyword>
<dbReference type="Gene3D" id="3.30.160.20">
    <property type="match status" value="1"/>
</dbReference>
<accession>D6WR01</accession>
<dbReference type="GO" id="GO:0003724">
    <property type="term" value="F:RNA helicase activity"/>
    <property type="evidence" value="ECO:0000318"/>
    <property type="project" value="GO_Central"/>
</dbReference>
<dbReference type="EMBL" id="KQ971351">
    <property type="protein sequence ID" value="EFA06533.2"/>
    <property type="molecule type" value="Genomic_DNA"/>
</dbReference>
<dbReference type="GO" id="GO:0002151">
    <property type="term" value="F:G-quadruplex RNA binding"/>
    <property type="evidence" value="ECO:0000318"/>
    <property type="project" value="GO_Central"/>
</dbReference>
<dbReference type="PANTHER" id="PTHR18934:SF257">
    <property type="entry name" value="ATP-DEPENDENT RNA HELICASE DHX30"/>
    <property type="match status" value="1"/>
</dbReference>
<dbReference type="HOGENOM" id="CLU_001832_1_2_1"/>
<reference evidence="9 10" key="2">
    <citation type="journal article" date="2010" name="Nucleic Acids Res.">
        <title>BeetleBase in 2010: revisions to provide comprehensive genomic information for Tribolium castaneum.</title>
        <authorList>
            <person name="Kim H.S."/>
            <person name="Murphy T."/>
            <person name="Xia J."/>
            <person name="Caragea D."/>
            <person name="Park Y."/>
            <person name="Beeman R.W."/>
            <person name="Lorenzen M.D."/>
            <person name="Butcher S."/>
            <person name="Manak J.R."/>
            <person name="Brown S.J."/>
        </authorList>
    </citation>
    <scope>GENOME REANNOTATION</scope>
    <source>
        <strain evidence="9 10">Georgia GA2</strain>
    </source>
</reference>
<organism evidence="9 10">
    <name type="scientific">Tribolium castaneum</name>
    <name type="common">Red flour beetle</name>
    <dbReference type="NCBI Taxonomy" id="7070"/>
    <lineage>
        <taxon>Eukaryota</taxon>
        <taxon>Metazoa</taxon>
        <taxon>Ecdysozoa</taxon>
        <taxon>Arthropoda</taxon>
        <taxon>Hexapoda</taxon>
        <taxon>Insecta</taxon>
        <taxon>Pterygota</taxon>
        <taxon>Neoptera</taxon>
        <taxon>Endopterygota</taxon>
        <taxon>Coleoptera</taxon>
        <taxon>Polyphaga</taxon>
        <taxon>Cucujiformia</taxon>
        <taxon>Tenebrionidae</taxon>
        <taxon>Tenebrionidae incertae sedis</taxon>
        <taxon>Tribolium</taxon>
    </lineage>
</organism>
<dbReference type="OMA" id="QYSCTEH"/>
<dbReference type="InterPro" id="IPR011545">
    <property type="entry name" value="DEAD/DEAH_box_helicase_dom"/>
</dbReference>
<evidence type="ECO:0000256" key="6">
    <source>
        <dbReference type="ARBA" id="ARBA00060772"/>
    </source>
</evidence>
<dbReference type="Gene3D" id="1.20.120.1080">
    <property type="match status" value="1"/>
</dbReference>
<dbReference type="PROSITE" id="PS51194">
    <property type="entry name" value="HELICASE_CTER"/>
    <property type="match status" value="1"/>
</dbReference>
<sequence>MWEKLSTLLTKNNLLQKRYLFSVQLGHCQHLQVTNSRILTPHTKKWLSLLSNYRFSKFCQSSKLQVQPFNAISTSERLGNASLDRFLRDEKMDPEAYKKNLFKRRPVSAVLKKSIKVRRPPDLVRHYSTSVDKEVDNKPATSDRISTSPKNVLHNVFAVVAQQLNNRELKLQPSYNIIKEKNKIVSWCCTYNPKWPEPMKFVSTGKTKQEASHKAAHAALLWLKKLEKITPDGHPVMIDKREVLDINRRSLPTVTLDQNTTNHLKNVAEIYNNEFVPLLQENLDNKTKPAFEINEIQSLSDVNGNLRQKVFPVSKYLAKEKVNLPISEYKEQFIHLLRENQIIIVKGEPGCGKSTRIPQYVLESWATEGLSKGEPCRIAVTQPRRIAAMSLADRVSDERDERCGHIVGYQIRLKSNFNPNTGRILYCTTGILLKHLQSDVNLSNFTHVILDEAHERDVNTDLLLNLLRNAITKNNNLKLIVMSATVDIDLFKNYLNDAPTMHIPGFTYPVKSHFLDDINLDLGKTRKICENNESPNVMHEDVAKIIKHVHDTKDEGAILCFLPGWEDIVKVQKLIPMRGDLAVLCLHSRLQDSDQRKIFSRTPPGVRKVILSTNIAETSVTIDDVVYVVDTGIHKENRFDNAKGVTCIDNYWISQSSMTQRRGRAGRVRPGESFHLYTKSKYDSFSPFTDPEILKTSLTKIVLNSKVYSNNMDALEFMSQLPSPPEKNTTRRAVRELKDLQLLDENENLTSLGRVLANFQLEPKLAKVLVNAVVFKCVTPVVDIVTIFSSNTELFSTSLVDKDTIKQIKTKGSKHSDHLAMMRLFEAWLQLMEERDASAAERYCYDAKLVHHKLVTLNKLRDIHFDYLHNGLHDSLPIADNFSDNDELVKAILFSGVGTLLRHRNFDIVKGRCKKSNVFLTSYNHKASITSESVNFKKTAFPSNFLVYFNEIQSNIRRITLVRECSVIAPIAVLLFSDKPLVTKEVETNDKVLLSLKDTKIEIQCSKEEAEHIIKCKEAIDSAYSYFIFQMTEGGECNSRINAIWDKILNHINSILEKHSIK</sequence>
<dbReference type="InParanoid" id="D6WR01"/>
<dbReference type="InterPro" id="IPR007502">
    <property type="entry name" value="Helicase-assoc_dom"/>
</dbReference>
<evidence type="ECO:0000256" key="1">
    <source>
        <dbReference type="ARBA" id="ARBA00022741"/>
    </source>
</evidence>
<dbReference type="GO" id="GO:0003678">
    <property type="term" value="F:DNA helicase activity"/>
    <property type="evidence" value="ECO:0000318"/>
    <property type="project" value="GO_Central"/>
</dbReference>
<dbReference type="SUPFAM" id="SSF54768">
    <property type="entry name" value="dsRNA-binding domain-like"/>
    <property type="match status" value="1"/>
</dbReference>
<dbReference type="GO" id="GO:0005634">
    <property type="term" value="C:nucleus"/>
    <property type="evidence" value="ECO:0000318"/>
    <property type="project" value="GO_Central"/>
</dbReference>
<reference evidence="9 10" key="1">
    <citation type="journal article" date="2008" name="Nature">
        <title>The genome of the model beetle and pest Tribolium castaneum.</title>
        <authorList>
            <consortium name="Tribolium Genome Sequencing Consortium"/>
            <person name="Richards S."/>
            <person name="Gibbs R.A."/>
            <person name="Weinstock G.M."/>
            <person name="Brown S.J."/>
            <person name="Denell R."/>
            <person name="Beeman R.W."/>
            <person name="Gibbs R."/>
            <person name="Beeman R.W."/>
            <person name="Brown S.J."/>
            <person name="Bucher G."/>
            <person name="Friedrich M."/>
            <person name="Grimmelikhuijzen C.J."/>
            <person name="Klingler M."/>
            <person name="Lorenzen M."/>
            <person name="Richards S."/>
            <person name="Roth S."/>
            <person name="Schroder R."/>
            <person name="Tautz D."/>
            <person name="Zdobnov E.M."/>
            <person name="Muzny D."/>
            <person name="Gibbs R.A."/>
            <person name="Weinstock G.M."/>
            <person name="Attaway T."/>
            <person name="Bell S."/>
            <person name="Buhay C.J."/>
            <person name="Chandrabose M.N."/>
            <person name="Chavez D."/>
            <person name="Clerk-Blankenburg K.P."/>
            <person name="Cree A."/>
            <person name="Dao M."/>
            <person name="Davis C."/>
            <person name="Chacko J."/>
            <person name="Dinh H."/>
            <person name="Dugan-Rocha S."/>
            <person name="Fowler G."/>
            <person name="Garner T.T."/>
            <person name="Garnes J."/>
            <person name="Gnirke A."/>
            <person name="Hawes A."/>
            <person name="Hernandez J."/>
            <person name="Hines S."/>
            <person name="Holder M."/>
            <person name="Hume J."/>
            <person name="Jhangiani S.N."/>
            <person name="Joshi V."/>
            <person name="Khan Z.M."/>
            <person name="Jackson L."/>
            <person name="Kovar C."/>
            <person name="Kowis A."/>
            <person name="Lee S."/>
            <person name="Lewis L.R."/>
            <person name="Margolis J."/>
            <person name="Morgan M."/>
            <person name="Nazareth L.V."/>
            <person name="Nguyen N."/>
            <person name="Okwuonu G."/>
            <person name="Parker D."/>
            <person name="Richards S."/>
            <person name="Ruiz S.J."/>
            <person name="Santibanez J."/>
            <person name="Savard J."/>
            <person name="Scherer S.E."/>
            <person name="Schneider B."/>
            <person name="Sodergren E."/>
            <person name="Tautz D."/>
            <person name="Vattahil S."/>
            <person name="Villasana D."/>
            <person name="White C.S."/>
            <person name="Wright R."/>
            <person name="Park Y."/>
            <person name="Beeman R.W."/>
            <person name="Lord J."/>
            <person name="Oppert B."/>
            <person name="Lorenzen M."/>
            <person name="Brown S."/>
            <person name="Wang L."/>
            <person name="Savard J."/>
            <person name="Tautz D."/>
            <person name="Richards S."/>
            <person name="Weinstock G."/>
            <person name="Gibbs R.A."/>
            <person name="Liu Y."/>
            <person name="Worley K."/>
            <person name="Weinstock G."/>
            <person name="Elsik C.G."/>
            <person name="Reese J.T."/>
            <person name="Elhaik E."/>
            <person name="Landan G."/>
            <person name="Graur D."/>
            <person name="Arensburger P."/>
            <person name="Atkinson P."/>
            <person name="Beeman R.W."/>
            <person name="Beidler J."/>
            <person name="Brown S.J."/>
            <person name="Demuth J.P."/>
            <person name="Drury D.W."/>
            <person name="Du Y.Z."/>
            <person name="Fujiwara H."/>
            <person name="Lorenzen M."/>
            <person name="Maselli V."/>
            <person name="Osanai M."/>
            <person name="Park Y."/>
            <person name="Robertson H.M."/>
            <person name="Tu Z."/>
            <person name="Wang J.J."/>
            <person name="Wang S."/>
            <person name="Richards S."/>
            <person name="Song H."/>
            <person name="Zhang L."/>
            <person name="Sodergren E."/>
            <person name="Werner D."/>
            <person name="Stanke M."/>
            <person name="Morgenstern B."/>
            <person name="Solovyev V."/>
            <person name="Kosarev P."/>
            <person name="Brown G."/>
            <person name="Chen H.C."/>
            <person name="Ermolaeva O."/>
            <person name="Hlavina W."/>
            <person name="Kapustin Y."/>
            <person name="Kiryutin B."/>
            <person name="Kitts P."/>
            <person name="Maglott D."/>
            <person name="Pruitt K."/>
            <person name="Sapojnikov V."/>
            <person name="Souvorov A."/>
            <person name="Mackey A.J."/>
            <person name="Waterhouse R.M."/>
            <person name="Wyder S."/>
            <person name="Zdobnov E.M."/>
            <person name="Zdobnov E.M."/>
            <person name="Wyder S."/>
            <person name="Kriventseva E.V."/>
            <person name="Kadowaki T."/>
            <person name="Bork P."/>
            <person name="Aranda M."/>
            <person name="Bao R."/>
            <person name="Beermann A."/>
            <person name="Berns N."/>
            <person name="Bolognesi R."/>
            <person name="Bonneton F."/>
            <person name="Bopp D."/>
            <person name="Brown S.J."/>
            <person name="Bucher G."/>
            <person name="Butts T."/>
            <person name="Chaumot A."/>
            <person name="Denell R.E."/>
            <person name="Ferrier D.E."/>
            <person name="Friedrich M."/>
            <person name="Gordon C.M."/>
            <person name="Jindra M."/>
            <person name="Klingler M."/>
            <person name="Lan Q."/>
            <person name="Lattorff H.M."/>
            <person name="Laudet V."/>
            <person name="von Levetsow C."/>
            <person name="Liu Z."/>
            <person name="Lutz R."/>
            <person name="Lynch J.A."/>
            <person name="da Fonseca R.N."/>
            <person name="Posnien N."/>
            <person name="Reuter R."/>
            <person name="Roth S."/>
            <person name="Savard J."/>
            <person name="Schinko J.B."/>
            <person name="Schmitt C."/>
            <person name="Schoppmeier M."/>
            <person name="Schroder R."/>
            <person name="Shippy T.D."/>
            <person name="Simonnet F."/>
            <person name="Marques-Souza H."/>
            <person name="Tautz D."/>
            <person name="Tomoyasu Y."/>
            <person name="Trauner J."/>
            <person name="Van der Zee M."/>
            <person name="Vervoort M."/>
            <person name="Wittkopp N."/>
            <person name="Wimmer E.A."/>
            <person name="Yang X."/>
            <person name="Jones A.K."/>
            <person name="Sattelle D.B."/>
            <person name="Ebert P.R."/>
            <person name="Nelson D."/>
            <person name="Scott J.G."/>
            <person name="Beeman R.W."/>
            <person name="Muthukrishnan S."/>
            <person name="Kramer K.J."/>
            <person name="Arakane Y."/>
            <person name="Beeman R.W."/>
            <person name="Zhu Q."/>
            <person name="Hogenkamp D."/>
            <person name="Dixit R."/>
            <person name="Oppert B."/>
            <person name="Jiang H."/>
            <person name="Zou Z."/>
            <person name="Marshall J."/>
            <person name="Elpidina E."/>
            <person name="Vinokurov K."/>
            <person name="Oppert C."/>
            <person name="Zou Z."/>
            <person name="Evans J."/>
            <person name="Lu Z."/>
            <person name="Zhao P."/>
            <person name="Sumathipala N."/>
            <person name="Altincicek B."/>
            <person name="Vilcinskas A."/>
            <person name="Williams M."/>
            <person name="Hultmark D."/>
            <person name="Hetru C."/>
            <person name="Jiang H."/>
            <person name="Grimmelikhuijzen C.J."/>
            <person name="Hauser F."/>
            <person name="Cazzamali G."/>
            <person name="Williamson M."/>
            <person name="Park Y."/>
            <person name="Li B."/>
            <person name="Tanaka Y."/>
            <person name="Predel R."/>
            <person name="Neupert S."/>
            <person name="Schachtner J."/>
            <person name="Verleyen P."/>
            <person name="Raible F."/>
            <person name="Bork P."/>
            <person name="Friedrich M."/>
            <person name="Walden K.K."/>
            <person name="Robertson H.M."/>
            <person name="Angeli S."/>
            <person name="Foret S."/>
            <person name="Bucher G."/>
            <person name="Schuetz S."/>
            <person name="Maleszka R."/>
            <person name="Wimmer E.A."/>
            <person name="Beeman R.W."/>
            <person name="Lorenzen M."/>
            <person name="Tomoyasu Y."/>
            <person name="Miller S.C."/>
            <person name="Grossmann D."/>
            <person name="Bucher G."/>
        </authorList>
    </citation>
    <scope>NUCLEOTIDE SEQUENCE [LARGE SCALE GENOMIC DNA]</scope>
    <source>
        <strain evidence="9 10">Georgia GA2</strain>
    </source>
</reference>
<keyword evidence="1" id="KW-0547">Nucleotide-binding</keyword>
<dbReference type="GO" id="GO:0016787">
    <property type="term" value="F:hydrolase activity"/>
    <property type="evidence" value="ECO:0007669"/>
    <property type="project" value="UniProtKB-KW"/>
</dbReference>
<evidence type="ECO:0000256" key="2">
    <source>
        <dbReference type="ARBA" id="ARBA00022801"/>
    </source>
</evidence>
<keyword evidence="5" id="KW-0694">RNA-binding</keyword>
<evidence type="ECO:0000256" key="5">
    <source>
        <dbReference type="ARBA" id="ARBA00022884"/>
    </source>
</evidence>
<evidence type="ECO:0000256" key="4">
    <source>
        <dbReference type="ARBA" id="ARBA00022840"/>
    </source>
</evidence>
<dbReference type="FunFam" id="3.30.160.20:FF:000017">
    <property type="entry name" value="ATP-dependent RNA helicase DHX30 isoform X1"/>
    <property type="match status" value="1"/>
</dbReference>
<dbReference type="InterPro" id="IPR027417">
    <property type="entry name" value="P-loop_NTPase"/>
</dbReference>
<dbReference type="AlphaFoldDB" id="D6WR01"/>
<name>D6WR01_TRICA</name>
<protein>
    <submittedName>
        <fullName evidence="9">Dosage compensation regulator-like Protein</fullName>
    </submittedName>
</protein>
<dbReference type="PROSITE" id="PS51192">
    <property type="entry name" value="HELICASE_ATP_BIND_1"/>
    <property type="match status" value="1"/>
</dbReference>